<proteinExistence type="predicted"/>
<dbReference type="InterPro" id="IPR003740">
    <property type="entry name" value="YitT"/>
</dbReference>
<dbReference type="GO" id="GO:0005886">
    <property type="term" value="C:plasma membrane"/>
    <property type="evidence" value="ECO:0007669"/>
    <property type="project" value="UniProtKB-SubCell"/>
</dbReference>
<evidence type="ECO:0000259" key="7">
    <source>
        <dbReference type="Pfam" id="PF10035"/>
    </source>
</evidence>
<dbReference type="InterPro" id="IPR015867">
    <property type="entry name" value="N-reg_PII/ATP_PRibTrfase_C"/>
</dbReference>
<dbReference type="InterPro" id="IPR051461">
    <property type="entry name" value="UPF0750_membrane"/>
</dbReference>
<dbReference type="OrthoDB" id="3180973at2"/>
<keyword evidence="5 6" id="KW-0472">Membrane</keyword>
<evidence type="ECO:0000256" key="4">
    <source>
        <dbReference type="ARBA" id="ARBA00022989"/>
    </source>
</evidence>
<dbReference type="Pfam" id="PF10035">
    <property type="entry name" value="DUF2179"/>
    <property type="match status" value="1"/>
</dbReference>
<dbReference type="Pfam" id="PF02588">
    <property type="entry name" value="YitT_membrane"/>
    <property type="match status" value="1"/>
</dbReference>
<organism evidence="8 9">
    <name type="scientific">Acidilutibacter cellobiosedens</name>
    <dbReference type="NCBI Taxonomy" id="2507161"/>
    <lineage>
        <taxon>Bacteria</taxon>
        <taxon>Bacillati</taxon>
        <taxon>Bacillota</taxon>
        <taxon>Tissierellia</taxon>
        <taxon>Tissierellales</taxon>
        <taxon>Acidilutibacteraceae</taxon>
        <taxon>Acidilutibacter</taxon>
    </lineage>
</organism>
<evidence type="ECO:0000313" key="9">
    <source>
        <dbReference type="Proteomes" id="UP000287969"/>
    </source>
</evidence>
<evidence type="ECO:0000256" key="3">
    <source>
        <dbReference type="ARBA" id="ARBA00022692"/>
    </source>
</evidence>
<keyword evidence="3 6" id="KW-0812">Transmembrane</keyword>
<dbReference type="KEGG" id="spoa:EQM13_09485"/>
<dbReference type="PANTHER" id="PTHR33545">
    <property type="entry name" value="UPF0750 MEMBRANE PROTEIN YITT-RELATED"/>
    <property type="match status" value="1"/>
</dbReference>
<comment type="subcellular location">
    <subcellularLocation>
        <location evidence="1">Cell membrane</location>
        <topology evidence="1">Multi-pass membrane protein</topology>
    </subcellularLocation>
</comment>
<dbReference type="Proteomes" id="UP000287969">
    <property type="component" value="Chromosome"/>
</dbReference>
<evidence type="ECO:0000256" key="1">
    <source>
        <dbReference type="ARBA" id="ARBA00004651"/>
    </source>
</evidence>
<evidence type="ECO:0000256" key="6">
    <source>
        <dbReference type="SAM" id="Phobius"/>
    </source>
</evidence>
<dbReference type="PIRSF" id="PIRSF006483">
    <property type="entry name" value="Membrane_protein_YitT"/>
    <property type="match status" value="1"/>
</dbReference>
<dbReference type="PANTHER" id="PTHR33545:SF5">
    <property type="entry name" value="UPF0750 MEMBRANE PROTEIN YITT"/>
    <property type="match status" value="1"/>
</dbReference>
<feature type="transmembrane region" description="Helical" evidence="6">
    <location>
        <begin position="86"/>
        <end position="104"/>
    </location>
</feature>
<feature type="domain" description="DUF2179" evidence="7">
    <location>
        <begin position="230"/>
        <end position="284"/>
    </location>
</feature>
<keyword evidence="9" id="KW-1185">Reference proteome</keyword>
<name>A0A410QCT4_9FIRM</name>
<dbReference type="EMBL" id="CP035282">
    <property type="protein sequence ID" value="QAT61805.1"/>
    <property type="molecule type" value="Genomic_DNA"/>
</dbReference>
<keyword evidence="4 6" id="KW-1133">Transmembrane helix</keyword>
<feature type="transmembrane region" description="Helical" evidence="6">
    <location>
        <begin position="155"/>
        <end position="180"/>
    </location>
</feature>
<sequence>MSNYIEKLKNDKSKDVVRKLFFILLGNLFCAVAFNVFFVPNRLLSGGIGGIGILIQYLTGMPAGIMVFILNLPIFLIGSRLVDREFAVFGFISMLVFSFLLTVTKDINQYLAVKDILLGAIFGGIFNGIGMGLMFRHRTCQGGFDIIAAVLKSKYNINIGSGLMAANTIVISFSSLLFGYKSAMYTLISMYIGYRILDKVQTGLNVRKKIIIISNKPEELADTILKQLNRGVTFLEGSGAYTKEGKKVIYCVVTSRETVKLKHIIDEIDPKAFFIASDVVEVRGKGFKNTGI</sequence>
<feature type="transmembrane region" description="Helical" evidence="6">
    <location>
        <begin position="20"/>
        <end position="39"/>
    </location>
</feature>
<feature type="transmembrane region" description="Helical" evidence="6">
    <location>
        <begin position="116"/>
        <end position="135"/>
    </location>
</feature>
<reference evidence="9" key="1">
    <citation type="submission" date="2019-01" db="EMBL/GenBank/DDBJ databases">
        <title>Draft genomes of a novel of Sporanaerobacter strains.</title>
        <authorList>
            <person name="Ma S."/>
        </authorList>
    </citation>
    <scope>NUCLEOTIDE SEQUENCE [LARGE SCALE GENOMIC DNA]</scope>
    <source>
        <strain evidence="9">NJN-17</strain>
    </source>
</reference>
<dbReference type="AlphaFoldDB" id="A0A410QCT4"/>
<evidence type="ECO:0000256" key="5">
    <source>
        <dbReference type="ARBA" id="ARBA00023136"/>
    </source>
</evidence>
<dbReference type="CDD" id="cd16380">
    <property type="entry name" value="YitT_C"/>
    <property type="match status" value="1"/>
</dbReference>
<evidence type="ECO:0000313" key="8">
    <source>
        <dbReference type="EMBL" id="QAT61805.1"/>
    </source>
</evidence>
<protein>
    <submittedName>
        <fullName evidence="8">YitT family protein</fullName>
    </submittedName>
</protein>
<dbReference type="RefSeq" id="WP_071138566.1">
    <property type="nucleotide sequence ID" value="NZ_CP035282.1"/>
</dbReference>
<gene>
    <name evidence="8" type="ORF">EQM13_09485</name>
</gene>
<accession>A0A410QCT4</accession>
<keyword evidence="2" id="KW-1003">Cell membrane</keyword>
<evidence type="ECO:0000256" key="2">
    <source>
        <dbReference type="ARBA" id="ARBA00022475"/>
    </source>
</evidence>
<dbReference type="Gene3D" id="3.30.70.120">
    <property type="match status" value="1"/>
</dbReference>
<feature type="transmembrane region" description="Helical" evidence="6">
    <location>
        <begin position="51"/>
        <end position="74"/>
    </location>
</feature>
<dbReference type="InterPro" id="IPR019264">
    <property type="entry name" value="DUF2179"/>
</dbReference>